<dbReference type="RefSeq" id="WP_169624775.1">
    <property type="nucleotide sequence ID" value="NZ_JABBNT010000002.1"/>
</dbReference>
<sequence length="305" mass="34219">MRLLHIRCGEDIRDSLVEAGVPGDFLEWSDPICRGPVPVGFDRPSLRSLRSEWIASEWNLDAADCLSRMTEQDAALDRLDDYDRVILWFEHDLYDQATLIALLDRIGYRSNVYMITIDDHPSAKPRFFGLGQLAPAALASLYGTERPVTQEQVSQARHAYRVYREGNEAAIAWVAATVSEQSPLPFLPGALTRHLAELPGDDGLSQTERLTLQALETGAATPGECYRDIMTKTEPQPFLGDLMYWGDLRHLTEAAEPAIAPVPEDWKSAIALTEFGRAVLKGHARWTDKNTVKRWWGGRYLGPDL</sequence>
<proteinExistence type="predicted"/>
<accession>A0A7Y0DZJ4</accession>
<organism evidence="1 2">
    <name type="scientific">Pacificispira spongiicola</name>
    <dbReference type="NCBI Taxonomy" id="2729598"/>
    <lineage>
        <taxon>Bacteria</taxon>
        <taxon>Pseudomonadati</taxon>
        <taxon>Pseudomonadota</taxon>
        <taxon>Alphaproteobacteria</taxon>
        <taxon>Rhodospirillales</taxon>
        <taxon>Rhodospirillaceae</taxon>
        <taxon>Pacificispira</taxon>
    </lineage>
</organism>
<dbReference type="AlphaFoldDB" id="A0A7Y0DZJ4"/>
<dbReference type="Proteomes" id="UP000539372">
    <property type="component" value="Unassembled WGS sequence"/>
</dbReference>
<gene>
    <name evidence="1" type="ORF">HH303_08385</name>
</gene>
<name>A0A7Y0DZJ4_9PROT</name>
<protein>
    <submittedName>
        <fullName evidence="1">DUF1835 domain-containing protein</fullName>
    </submittedName>
</protein>
<keyword evidence="2" id="KW-1185">Reference proteome</keyword>
<dbReference type="EMBL" id="JABBNT010000002">
    <property type="protein sequence ID" value="NMM44494.1"/>
    <property type="molecule type" value="Genomic_DNA"/>
</dbReference>
<evidence type="ECO:0000313" key="2">
    <source>
        <dbReference type="Proteomes" id="UP000539372"/>
    </source>
</evidence>
<reference evidence="1 2" key="1">
    <citation type="submission" date="2020-04" db="EMBL/GenBank/DDBJ databases">
        <title>Rhodospirillaceae bacterium KN72 isolated from deep sea.</title>
        <authorList>
            <person name="Zhang D.-C."/>
        </authorList>
    </citation>
    <scope>NUCLEOTIDE SEQUENCE [LARGE SCALE GENOMIC DNA]</scope>
    <source>
        <strain evidence="1 2">KN72</strain>
    </source>
</reference>
<evidence type="ECO:0000313" key="1">
    <source>
        <dbReference type="EMBL" id="NMM44494.1"/>
    </source>
</evidence>
<comment type="caution">
    <text evidence="1">The sequence shown here is derived from an EMBL/GenBank/DDBJ whole genome shotgun (WGS) entry which is preliminary data.</text>
</comment>